<dbReference type="AlphaFoldDB" id="A0A1Y6C3E2"/>
<dbReference type="Proteomes" id="UP000192907">
    <property type="component" value="Unassembled WGS sequence"/>
</dbReference>
<dbReference type="RefSeq" id="WP_132325962.1">
    <property type="nucleotide sequence ID" value="NZ_FWZT01000010.1"/>
</dbReference>
<reference evidence="2" key="1">
    <citation type="submission" date="2017-04" db="EMBL/GenBank/DDBJ databases">
        <authorList>
            <person name="Varghese N."/>
            <person name="Submissions S."/>
        </authorList>
    </citation>
    <scope>NUCLEOTIDE SEQUENCE [LARGE SCALE GENOMIC DNA]</scope>
    <source>
        <strain evidence="2">RKEM611</strain>
    </source>
</reference>
<evidence type="ECO:0000313" key="2">
    <source>
        <dbReference type="Proteomes" id="UP000192907"/>
    </source>
</evidence>
<proteinExistence type="predicted"/>
<evidence type="ECO:0000313" key="1">
    <source>
        <dbReference type="EMBL" id="SMF34977.1"/>
    </source>
</evidence>
<organism evidence="1 2">
    <name type="scientific">Pseudobacteriovorax antillogorgiicola</name>
    <dbReference type="NCBI Taxonomy" id="1513793"/>
    <lineage>
        <taxon>Bacteria</taxon>
        <taxon>Pseudomonadati</taxon>
        <taxon>Bdellovibrionota</taxon>
        <taxon>Oligoflexia</taxon>
        <taxon>Oligoflexales</taxon>
        <taxon>Pseudobacteriovoracaceae</taxon>
        <taxon>Pseudobacteriovorax</taxon>
    </lineage>
</organism>
<dbReference type="STRING" id="1513793.SAMN06296036_110188"/>
<protein>
    <submittedName>
        <fullName evidence="1">Uncharacterized protein</fullName>
    </submittedName>
</protein>
<accession>A0A1Y6C3E2</accession>
<keyword evidence="2" id="KW-1185">Reference proteome</keyword>
<name>A0A1Y6C3E2_9BACT</name>
<gene>
    <name evidence="1" type="ORF">SAMN06296036_110188</name>
</gene>
<sequence>MKQGINETKDILGFITALGVLIGKEVSGDGLQLTDLLKLFDDQDFRSKVSDAYQGVMLVPAELRDLSVSEGFDLSLAAIESFRKVLESFEMADVA</sequence>
<dbReference type="EMBL" id="FWZT01000010">
    <property type="protein sequence ID" value="SMF34977.1"/>
    <property type="molecule type" value="Genomic_DNA"/>
</dbReference>